<dbReference type="EMBL" id="CVRI01000067">
    <property type="protein sequence ID" value="CRL06697.1"/>
    <property type="molecule type" value="Genomic_DNA"/>
</dbReference>
<dbReference type="AlphaFoldDB" id="A0A1J1J730"/>
<feature type="compositionally biased region" description="Basic residues" evidence="1">
    <location>
        <begin position="17"/>
        <end position="26"/>
    </location>
</feature>
<feature type="compositionally biased region" description="Basic residues" evidence="1">
    <location>
        <begin position="61"/>
        <end position="74"/>
    </location>
</feature>
<organism evidence="2 3">
    <name type="scientific">Clunio marinus</name>
    <dbReference type="NCBI Taxonomy" id="568069"/>
    <lineage>
        <taxon>Eukaryota</taxon>
        <taxon>Metazoa</taxon>
        <taxon>Ecdysozoa</taxon>
        <taxon>Arthropoda</taxon>
        <taxon>Hexapoda</taxon>
        <taxon>Insecta</taxon>
        <taxon>Pterygota</taxon>
        <taxon>Neoptera</taxon>
        <taxon>Endopterygota</taxon>
        <taxon>Diptera</taxon>
        <taxon>Nematocera</taxon>
        <taxon>Chironomoidea</taxon>
        <taxon>Chironomidae</taxon>
        <taxon>Clunio</taxon>
    </lineage>
</organism>
<gene>
    <name evidence="2" type="ORF">CLUMA_CG019808</name>
</gene>
<feature type="region of interest" description="Disordered" evidence="1">
    <location>
        <begin position="61"/>
        <end position="83"/>
    </location>
</feature>
<feature type="compositionally biased region" description="Basic and acidic residues" evidence="1">
    <location>
        <begin position="1"/>
        <end position="16"/>
    </location>
</feature>
<accession>A0A1J1J730</accession>
<proteinExistence type="predicted"/>
<dbReference type="Proteomes" id="UP000183832">
    <property type="component" value="Unassembled WGS sequence"/>
</dbReference>
<name>A0A1J1J730_9DIPT</name>
<sequence>MELNREENNCGYDSKKTKTRSQARSKRNIKAIEARDQVLVDINWSISDYVSQFTIHTHHAKRQTKLPQKTRRGNIKIIGPAKA</sequence>
<evidence type="ECO:0000313" key="3">
    <source>
        <dbReference type="Proteomes" id="UP000183832"/>
    </source>
</evidence>
<reference evidence="2 3" key="1">
    <citation type="submission" date="2015-04" db="EMBL/GenBank/DDBJ databases">
        <authorList>
            <person name="Syromyatnikov M.Y."/>
            <person name="Popov V.N."/>
        </authorList>
    </citation>
    <scope>NUCLEOTIDE SEQUENCE [LARGE SCALE GENOMIC DNA]</scope>
</reference>
<evidence type="ECO:0000313" key="2">
    <source>
        <dbReference type="EMBL" id="CRL06697.1"/>
    </source>
</evidence>
<evidence type="ECO:0000256" key="1">
    <source>
        <dbReference type="SAM" id="MobiDB-lite"/>
    </source>
</evidence>
<feature type="region of interest" description="Disordered" evidence="1">
    <location>
        <begin position="1"/>
        <end position="26"/>
    </location>
</feature>
<protein>
    <submittedName>
        <fullName evidence="2">CLUMA_CG019808, isoform A</fullName>
    </submittedName>
</protein>
<keyword evidence="3" id="KW-1185">Reference proteome</keyword>